<feature type="binding site" evidence="9">
    <location>
        <position position="127"/>
    </location>
    <ligand>
        <name>phosphoenolpyruvate</name>
        <dbReference type="ChEBI" id="CHEBI:58702"/>
    </ligand>
</feature>
<dbReference type="InterPro" id="IPR013792">
    <property type="entry name" value="RNA3'P_cycl/enolpyr_Trfase_a/b"/>
</dbReference>
<comment type="catalytic activity">
    <reaction evidence="8">
        <text>3-phosphoshikimate + phosphoenolpyruvate = 5-O-(1-carboxyvinyl)-3-phosphoshikimate + phosphate</text>
        <dbReference type="Rhea" id="RHEA:21256"/>
        <dbReference type="ChEBI" id="CHEBI:43474"/>
        <dbReference type="ChEBI" id="CHEBI:57701"/>
        <dbReference type="ChEBI" id="CHEBI:58702"/>
        <dbReference type="ChEBI" id="CHEBI:145989"/>
        <dbReference type="EC" id="2.5.1.19"/>
    </reaction>
    <physiologicalReaction direction="left-to-right" evidence="8">
        <dbReference type="Rhea" id="RHEA:21257"/>
    </physiologicalReaction>
</comment>
<dbReference type="PROSITE" id="PS00104">
    <property type="entry name" value="EPSP_SYNTHASE_1"/>
    <property type="match status" value="1"/>
</dbReference>
<dbReference type="HAMAP" id="MF_00210">
    <property type="entry name" value="EPSP_synth"/>
    <property type="match status" value="1"/>
</dbReference>
<name>A0A3N0VAF1_9GAMM</name>
<dbReference type="Pfam" id="PF00275">
    <property type="entry name" value="EPSP_synthase"/>
    <property type="match status" value="1"/>
</dbReference>
<dbReference type="PIRSF" id="PIRSF000505">
    <property type="entry name" value="EPSPS"/>
    <property type="match status" value="1"/>
</dbReference>
<proteinExistence type="inferred from homology"/>
<keyword evidence="4 9" id="KW-0963">Cytoplasm</keyword>
<dbReference type="FunCoup" id="A0A3N0VAF1">
    <property type="interactions" value="511"/>
</dbReference>
<dbReference type="AlphaFoldDB" id="A0A3N0VAF1"/>
<comment type="function">
    <text evidence="1 9">Catalyzes the transfer of the enolpyruvyl moiety of phosphoenolpyruvate (PEP) to the 5-hydroxyl of shikimate-3-phosphate (S3P) to produce enolpyruvyl shikimate-3-phosphate and inorganic phosphate.</text>
</comment>
<dbReference type="FunFam" id="3.65.10.10:FF:000005">
    <property type="entry name" value="3-phosphoshikimate 1-carboxyvinyltransferase"/>
    <property type="match status" value="1"/>
</dbReference>
<evidence type="ECO:0000256" key="1">
    <source>
        <dbReference type="ARBA" id="ARBA00002174"/>
    </source>
</evidence>
<comment type="similarity">
    <text evidence="3 9">Belongs to the EPSP synthase family.</text>
</comment>
<dbReference type="InterPro" id="IPR006264">
    <property type="entry name" value="EPSP_synthase"/>
</dbReference>
<evidence type="ECO:0000256" key="6">
    <source>
        <dbReference type="ARBA" id="ARBA00022679"/>
    </source>
</evidence>
<feature type="binding site" evidence="9">
    <location>
        <position position="31"/>
    </location>
    <ligand>
        <name>3-phosphoshikimate</name>
        <dbReference type="ChEBI" id="CHEBI:145989"/>
    </ligand>
</feature>
<dbReference type="GO" id="GO:0009073">
    <property type="term" value="P:aromatic amino acid family biosynthetic process"/>
    <property type="evidence" value="ECO:0007669"/>
    <property type="project" value="UniProtKB-KW"/>
</dbReference>
<dbReference type="InterPro" id="IPR001986">
    <property type="entry name" value="Enolpyruvate_Tfrase_dom"/>
</dbReference>
<dbReference type="PANTHER" id="PTHR21090:SF5">
    <property type="entry name" value="PENTAFUNCTIONAL AROM POLYPEPTIDE"/>
    <property type="match status" value="1"/>
</dbReference>
<dbReference type="InterPro" id="IPR023193">
    <property type="entry name" value="EPSP_synthase_CS"/>
</dbReference>
<evidence type="ECO:0000259" key="10">
    <source>
        <dbReference type="Pfam" id="PF00275"/>
    </source>
</evidence>
<accession>A0A3N0VAF1</accession>
<dbReference type="CDD" id="cd01556">
    <property type="entry name" value="EPSP_synthase"/>
    <property type="match status" value="1"/>
</dbReference>
<feature type="binding site" evidence="9">
    <location>
        <position position="320"/>
    </location>
    <ligand>
        <name>3-phosphoshikimate</name>
        <dbReference type="ChEBI" id="CHEBI:145989"/>
    </ligand>
</feature>
<dbReference type="PANTHER" id="PTHR21090">
    <property type="entry name" value="AROM/DEHYDROQUINATE SYNTHASE"/>
    <property type="match status" value="1"/>
</dbReference>
<comment type="pathway">
    <text evidence="2 9">Metabolic intermediate biosynthesis; chorismate biosynthesis; chorismate from D-erythrose 4-phosphate and phosphoenolpyruvate: step 6/7.</text>
</comment>
<protein>
    <recommendedName>
        <fullName evidence="9">3-phosphoshikimate 1-carboxyvinyltransferase</fullName>
        <ecNumber evidence="9">2.5.1.19</ecNumber>
    </recommendedName>
    <alternativeName>
        <fullName evidence="9">5-enolpyruvylshikimate-3-phosphate synthase</fullName>
        <shortName evidence="9">EPSP synthase</shortName>
        <shortName evidence="9">EPSPS</shortName>
    </alternativeName>
</protein>
<evidence type="ECO:0000313" key="12">
    <source>
        <dbReference type="Proteomes" id="UP000282106"/>
    </source>
</evidence>
<dbReference type="GO" id="GO:0008652">
    <property type="term" value="P:amino acid biosynthetic process"/>
    <property type="evidence" value="ECO:0007669"/>
    <property type="project" value="UniProtKB-KW"/>
</dbReference>
<evidence type="ECO:0000256" key="2">
    <source>
        <dbReference type="ARBA" id="ARBA00004811"/>
    </source>
</evidence>
<dbReference type="SUPFAM" id="SSF55205">
    <property type="entry name" value="EPT/RTPC-like"/>
    <property type="match status" value="1"/>
</dbReference>
<dbReference type="InParanoid" id="A0A3N0VAF1"/>
<feature type="binding site" evidence="9">
    <location>
        <position position="174"/>
    </location>
    <ligand>
        <name>phosphoenolpyruvate</name>
        <dbReference type="ChEBI" id="CHEBI:58702"/>
    </ligand>
</feature>
<dbReference type="GO" id="GO:0005737">
    <property type="term" value="C:cytoplasm"/>
    <property type="evidence" value="ECO:0007669"/>
    <property type="project" value="UniProtKB-SubCell"/>
</dbReference>
<keyword evidence="7 9" id="KW-0057">Aromatic amino acid biosynthesis</keyword>
<dbReference type="FunFam" id="3.65.10.10:FF:000006">
    <property type="entry name" value="3-phosphoshikimate 1-carboxyvinyltransferase"/>
    <property type="match status" value="1"/>
</dbReference>
<feature type="binding site" evidence="9">
    <location>
        <position position="174"/>
    </location>
    <ligand>
        <name>3-phosphoshikimate</name>
        <dbReference type="ChEBI" id="CHEBI:145989"/>
    </ligand>
</feature>
<evidence type="ECO:0000313" key="11">
    <source>
        <dbReference type="EMBL" id="ROH89584.1"/>
    </source>
</evidence>
<feature type="binding site" evidence="9">
    <location>
        <position position="27"/>
    </location>
    <ligand>
        <name>3-phosphoshikimate</name>
        <dbReference type="ChEBI" id="CHEBI:145989"/>
    </ligand>
</feature>
<feature type="binding site" evidence="9">
    <location>
        <position position="351"/>
    </location>
    <ligand>
        <name>phosphoenolpyruvate</name>
        <dbReference type="ChEBI" id="CHEBI:58702"/>
    </ligand>
</feature>
<dbReference type="RefSeq" id="WP_123211881.1">
    <property type="nucleotide sequence ID" value="NZ_RJVO01000004.1"/>
</dbReference>
<evidence type="ECO:0000256" key="7">
    <source>
        <dbReference type="ARBA" id="ARBA00023141"/>
    </source>
</evidence>
<organism evidence="11 12">
    <name type="scientific">Stagnimonas aquatica</name>
    <dbReference type="NCBI Taxonomy" id="2689987"/>
    <lineage>
        <taxon>Bacteria</taxon>
        <taxon>Pseudomonadati</taxon>
        <taxon>Pseudomonadota</taxon>
        <taxon>Gammaproteobacteria</taxon>
        <taxon>Nevskiales</taxon>
        <taxon>Nevskiaceae</taxon>
        <taxon>Stagnimonas</taxon>
    </lineage>
</organism>
<comment type="caution">
    <text evidence="9">Lacks conserved residue(s) required for the propagation of feature annotation.</text>
</comment>
<comment type="caution">
    <text evidence="11">The sequence shown here is derived from an EMBL/GenBank/DDBJ whole genome shotgun (WGS) entry which is preliminary data.</text>
</comment>
<dbReference type="EC" id="2.5.1.19" evidence="9"/>
<dbReference type="UniPathway" id="UPA00053">
    <property type="reaction ID" value="UER00089"/>
</dbReference>
<dbReference type="InterPro" id="IPR036968">
    <property type="entry name" value="Enolpyruvate_Tfrase_sf"/>
</dbReference>
<feature type="binding site" evidence="9">
    <location>
        <position position="172"/>
    </location>
    <ligand>
        <name>3-phosphoshikimate</name>
        <dbReference type="ChEBI" id="CHEBI:145989"/>
    </ligand>
</feature>
<evidence type="ECO:0000256" key="8">
    <source>
        <dbReference type="ARBA" id="ARBA00044633"/>
    </source>
</evidence>
<feature type="binding site" evidence="9">
    <location>
        <position position="347"/>
    </location>
    <ligand>
        <name>3-phosphoshikimate</name>
        <dbReference type="ChEBI" id="CHEBI:145989"/>
    </ligand>
</feature>
<dbReference type="NCBIfam" id="TIGR01356">
    <property type="entry name" value="aroA"/>
    <property type="match status" value="1"/>
</dbReference>
<dbReference type="PROSITE" id="PS00885">
    <property type="entry name" value="EPSP_SYNTHASE_2"/>
    <property type="match status" value="1"/>
</dbReference>
<evidence type="ECO:0000256" key="4">
    <source>
        <dbReference type="ARBA" id="ARBA00022490"/>
    </source>
</evidence>
<dbReference type="Gene3D" id="3.65.10.10">
    <property type="entry name" value="Enolpyruvate transferase domain"/>
    <property type="match status" value="2"/>
</dbReference>
<comment type="subcellular location">
    <subcellularLocation>
        <location evidence="9">Cytoplasm</location>
    </subcellularLocation>
</comment>
<dbReference type="EMBL" id="RJVO01000004">
    <property type="protein sequence ID" value="ROH89584.1"/>
    <property type="molecule type" value="Genomic_DNA"/>
</dbReference>
<keyword evidence="5 9" id="KW-0028">Amino-acid biosynthesis</keyword>
<keyword evidence="6 9" id="KW-0808">Transferase</keyword>
<keyword evidence="12" id="KW-1185">Reference proteome</keyword>
<evidence type="ECO:0000256" key="9">
    <source>
        <dbReference type="HAMAP-Rule" id="MF_00210"/>
    </source>
</evidence>
<feature type="domain" description="Enolpyruvate transferase" evidence="10">
    <location>
        <begin position="11"/>
        <end position="424"/>
    </location>
</feature>
<dbReference type="GO" id="GO:0003866">
    <property type="term" value="F:3-phosphoshikimate 1-carboxyvinyltransferase activity"/>
    <property type="evidence" value="ECO:0007669"/>
    <property type="project" value="UniProtKB-UniRule"/>
</dbReference>
<reference evidence="11 12" key="1">
    <citation type="submission" date="2018-10" db="EMBL/GenBank/DDBJ databases">
        <authorList>
            <person name="Chen W.-M."/>
        </authorList>
    </citation>
    <scope>NUCLEOTIDE SEQUENCE [LARGE SCALE GENOMIC DNA]</scope>
    <source>
        <strain evidence="11 12">THS-13</strain>
    </source>
</reference>
<feature type="binding site" evidence="9">
    <location>
        <position position="26"/>
    </location>
    <ligand>
        <name>3-phosphoshikimate</name>
        <dbReference type="ChEBI" id="CHEBI:145989"/>
    </ligand>
</feature>
<evidence type="ECO:0000256" key="5">
    <source>
        <dbReference type="ARBA" id="ARBA00022605"/>
    </source>
</evidence>
<dbReference type="GO" id="GO:0009423">
    <property type="term" value="P:chorismate biosynthetic process"/>
    <property type="evidence" value="ECO:0007669"/>
    <property type="project" value="UniProtKB-UniRule"/>
</dbReference>
<feature type="active site" description="Proton acceptor" evidence="9">
    <location>
        <position position="320"/>
    </location>
</feature>
<gene>
    <name evidence="9 11" type="primary">aroA</name>
    <name evidence="11" type="ORF">ED208_10680</name>
</gene>
<feature type="binding site" evidence="9">
    <location>
        <position position="99"/>
    </location>
    <ligand>
        <name>phosphoenolpyruvate</name>
        <dbReference type="ChEBI" id="CHEBI:58702"/>
    </ligand>
</feature>
<sequence>MNQSNLSYTVAPGGQLHGRLRVPGDKSISHRAVMLASLADGVSEITGFLSGEDCLCTMKAFQKMGVRIERLGDTHLRVHGVGLRGLKAPASALDMGNSGTAMRLMCGLLAGQPFASTLIGDASLSRRPMKRVINPLATMGARIESQDGRAPLQVQAVQGGLKGLRYDSPVASAQVKSCLLLAGLYAQGRTEVYEPEASRDHTERMFRAFGIEVEAREGYAAVQGGQSLRAADIAVPADISSAAFFLVGAAISPGSDVTLVEVGINPTRDGIVTILRQMGAQIDLLNERQLGGEPVADLRVRGSRLKGVHIGKELVASAIDEFPVLFVAAAFAEGETVVTGAEELRVKESDRIQTMCDGLRALGISAIATPDGMRICGGRMHGGEVDSHGDHRIAMSFAMAALCAEQPIRILDCLNVNTSFPGFATLAAGAGLRLTVSGS</sequence>
<comment type="subunit">
    <text evidence="9">Monomer.</text>
</comment>
<dbReference type="Proteomes" id="UP000282106">
    <property type="component" value="Unassembled WGS sequence"/>
</dbReference>
<feature type="binding site" evidence="9">
    <location>
        <position position="26"/>
    </location>
    <ligand>
        <name>phosphoenolpyruvate</name>
        <dbReference type="ChEBI" id="CHEBI:58702"/>
    </ligand>
</feature>
<evidence type="ECO:0000256" key="3">
    <source>
        <dbReference type="ARBA" id="ARBA00009948"/>
    </source>
</evidence>
<feature type="binding site" evidence="9">
    <location>
        <position position="392"/>
    </location>
    <ligand>
        <name>phosphoenolpyruvate</name>
        <dbReference type="ChEBI" id="CHEBI:58702"/>
    </ligand>
</feature>